<evidence type="ECO:0000313" key="4">
    <source>
        <dbReference type="Proteomes" id="UP000791080"/>
    </source>
</evidence>
<name>A0ABT1JEP5_ACTCY</name>
<dbReference type="SUPFAM" id="SSF56801">
    <property type="entry name" value="Acetyl-CoA synthetase-like"/>
    <property type="match status" value="1"/>
</dbReference>
<protein>
    <submittedName>
        <fullName evidence="3">Amino acid adenylation domain-containing protein</fullName>
    </submittedName>
</protein>
<dbReference type="SUPFAM" id="SSF47336">
    <property type="entry name" value="ACP-like"/>
    <property type="match status" value="1"/>
</dbReference>
<dbReference type="PANTHER" id="PTHR45527">
    <property type="entry name" value="NONRIBOSOMAL PEPTIDE SYNTHETASE"/>
    <property type="match status" value="1"/>
</dbReference>
<dbReference type="InterPro" id="IPR025110">
    <property type="entry name" value="AMP-bd_C"/>
</dbReference>
<dbReference type="InterPro" id="IPR001242">
    <property type="entry name" value="Condensation_dom"/>
</dbReference>
<dbReference type="InterPro" id="IPR045851">
    <property type="entry name" value="AMP-bd_C_sf"/>
</dbReference>
<dbReference type="RefSeq" id="WP_026420397.1">
    <property type="nucleotide sequence ID" value="NZ_AUBJ02000001.1"/>
</dbReference>
<dbReference type="InterPro" id="IPR023213">
    <property type="entry name" value="CAT-like_dom_sf"/>
</dbReference>
<dbReference type="Gene3D" id="3.40.50.12780">
    <property type="entry name" value="N-terminal domain of ligase-like"/>
    <property type="match status" value="1"/>
</dbReference>
<dbReference type="Proteomes" id="UP000791080">
    <property type="component" value="Unassembled WGS sequence"/>
</dbReference>
<dbReference type="Gene3D" id="3.30.559.10">
    <property type="entry name" value="Chloramphenicol acetyltransferase-like domain"/>
    <property type="match status" value="1"/>
</dbReference>
<feature type="domain" description="Carrier" evidence="2">
    <location>
        <begin position="974"/>
        <end position="1049"/>
    </location>
</feature>
<evidence type="ECO:0000259" key="2">
    <source>
        <dbReference type="PROSITE" id="PS50075"/>
    </source>
</evidence>
<dbReference type="InterPro" id="IPR042099">
    <property type="entry name" value="ANL_N_sf"/>
</dbReference>
<dbReference type="InterPro" id="IPR000873">
    <property type="entry name" value="AMP-dep_synth/lig_dom"/>
</dbReference>
<dbReference type="Gene3D" id="3.30.300.30">
    <property type="match status" value="1"/>
</dbReference>
<dbReference type="NCBIfam" id="TIGR01733">
    <property type="entry name" value="AA-adenyl-dom"/>
    <property type="match status" value="1"/>
</dbReference>
<dbReference type="Gene3D" id="1.10.1200.10">
    <property type="entry name" value="ACP-like"/>
    <property type="match status" value="1"/>
</dbReference>
<proteinExistence type="predicted"/>
<dbReference type="Pfam" id="PF00550">
    <property type="entry name" value="PP-binding"/>
    <property type="match status" value="1"/>
</dbReference>
<dbReference type="Pfam" id="PF00501">
    <property type="entry name" value="AMP-binding"/>
    <property type="match status" value="1"/>
</dbReference>
<dbReference type="SUPFAM" id="SSF52777">
    <property type="entry name" value="CoA-dependent acyltransferases"/>
    <property type="match status" value="2"/>
</dbReference>
<comment type="cofactor">
    <cofactor evidence="1">
        <name>pantetheine 4'-phosphate</name>
        <dbReference type="ChEBI" id="CHEBI:47942"/>
    </cofactor>
</comment>
<reference evidence="3 4" key="1">
    <citation type="submission" date="2022-06" db="EMBL/GenBank/DDBJ databases">
        <title>Genomic Encyclopedia of Type Strains, Phase I: the one thousand microbial genomes (KMG-I) project.</title>
        <authorList>
            <person name="Kyrpides N."/>
        </authorList>
    </citation>
    <scope>NUCLEOTIDE SEQUENCE [LARGE SCALE GENOMIC DNA]</scope>
    <source>
        <strain evidence="3 4">DSM 43889</strain>
    </source>
</reference>
<dbReference type="InterPro" id="IPR010071">
    <property type="entry name" value="AA_adenyl_dom"/>
</dbReference>
<evidence type="ECO:0000256" key="1">
    <source>
        <dbReference type="ARBA" id="ARBA00001957"/>
    </source>
</evidence>
<dbReference type="Pfam" id="PF00668">
    <property type="entry name" value="Condensation"/>
    <property type="match status" value="1"/>
</dbReference>
<dbReference type="PROSITE" id="PS00455">
    <property type="entry name" value="AMP_BINDING"/>
    <property type="match status" value="1"/>
</dbReference>
<dbReference type="PANTHER" id="PTHR45527:SF1">
    <property type="entry name" value="FATTY ACID SYNTHASE"/>
    <property type="match status" value="1"/>
</dbReference>
<dbReference type="Pfam" id="PF13193">
    <property type="entry name" value="AMP-binding_C"/>
    <property type="match status" value="1"/>
</dbReference>
<comment type="caution">
    <text evidence="3">The sequence shown here is derived from an EMBL/GenBank/DDBJ whole genome shotgun (WGS) entry which is preliminary data.</text>
</comment>
<dbReference type="Gene3D" id="3.30.559.30">
    <property type="entry name" value="Nonribosomal peptide synthetase, condensation domain"/>
    <property type="match status" value="1"/>
</dbReference>
<evidence type="ECO:0000313" key="3">
    <source>
        <dbReference type="EMBL" id="MCP2330972.1"/>
    </source>
</evidence>
<dbReference type="InterPro" id="IPR009081">
    <property type="entry name" value="PP-bd_ACP"/>
</dbReference>
<dbReference type="PROSITE" id="PS50075">
    <property type="entry name" value="CARRIER"/>
    <property type="match status" value="1"/>
</dbReference>
<organism evidence="3 4">
    <name type="scientific">Actinoalloteichus caeruleus DSM 43889</name>
    <dbReference type="NCBI Taxonomy" id="1120930"/>
    <lineage>
        <taxon>Bacteria</taxon>
        <taxon>Bacillati</taxon>
        <taxon>Actinomycetota</taxon>
        <taxon>Actinomycetes</taxon>
        <taxon>Pseudonocardiales</taxon>
        <taxon>Pseudonocardiaceae</taxon>
        <taxon>Actinoalloteichus</taxon>
        <taxon>Actinoalloteichus cyanogriseus</taxon>
    </lineage>
</organism>
<dbReference type="InterPro" id="IPR036736">
    <property type="entry name" value="ACP-like_sf"/>
</dbReference>
<dbReference type="EMBL" id="AUBJ02000001">
    <property type="protein sequence ID" value="MCP2330972.1"/>
    <property type="molecule type" value="Genomic_DNA"/>
</dbReference>
<accession>A0ABT1JEP5</accession>
<gene>
    <name evidence="3" type="ORF">G443_001242</name>
</gene>
<dbReference type="InterPro" id="IPR020845">
    <property type="entry name" value="AMP-binding_CS"/>
</dbReference>
<sequence>MSQLKKGIEDVYELTPIQQGLLFEQLANGDAGVYIEQLLLTFDGTLHPEEFQRAWQMVVDRHPILRTSFHWRPEGLPLQVVHQHAELPLEVLDWRHIPVAEQKEKITEWLDRERVEGFDVTQAPVMRLSVIHSEPETWIFAWRLSHLLMDGWSFGLAVSDFIDCYRAQCLGYEPERRPMRPYRDYVAWWSQRDPEGSLPFWRSELAGFTPPEQLRMGGTPPAPGEPSHGFVELSMAELEAGLRDLGRTNQLTLNTLVQGAWLVVLSHHYGTTDVACGFTMAHRPAELRGSENILGPLISTMPVRERLEPTRAALSWLRDFQIHITAVRENTSSPLFEVQRVLNLPLDVPLLESSVSYENMPMPDFALAETGMKLTEMRYDGRPHYPITMVIMPGEGMPLRVIYDRSRFSPEAAHRFCDHLRTVLTRLVESPELTVGELLPAEAVGPLPGATGDTPAPLDERPLHATFSDLAAANPDAEAVVFGDRRLTYGQLAAHSDAIAEELVERGVAPGDRVGLCLERSDALVAAMIGVFKAGAAYVPLDPEYPAERLLSMIDDAGITALVRGPDLAERTEGFTGPVLTLAEELPSSPTGRPLPEVGADAPAYVLYTSGSTGLPKAVVVTHRNAQSLLAAGRELFGFGAGDTWTFSHSFSFDYSVWEIWGALGNGGRLVVVPSWTVRSPDEFHALLRSEAVTVCSQTPILFEHFAAADEAATPADGEPALALRHIFIGGDRLHAATVRPWLARHGDDVPQLHNLYGVTEAAVVSTCHRLTSENVSTDAPLPIGRALPNQRAYLLDDRGRPVPPGSRGELCLAGPAVAAGYHAREELTARRFGVEPVAPAERMYRTGDQARALPDGTLEYLGRDDSQVKIRGYRVELGEIEAVLRSHPSVASSVAVARADAGGERILCYGVPGDGDRAPESEVRDFAARRLPAHMVPTAFGWLDALPTTVGGKIDVRALPELETTAGGDRGEAPRTDLERELAEVLSGLVSLPAVGRREEFADLGLHSAHMMRLMTTLRSRWNVSVPLRELYVSNTLEDLARLVERERA</sequence>
<keyword evidence="4" id="KW-1185">Reference proteome</keyword>